<feature type="repeat" description="ANK" evidence="3">
    <location>
        <begin position="166"/>
        <end position="198"/>
    </location>
</feature>
<keyword evidence="1" id="KW-0677">Repeat</keyword>
<evidence type="ECO:0000313" key="4">
    <source>
        <dbReference type="EMBL" id="KAJ8309138.1"/>
    </source>
</evidence>
<dbReference type="InterPro" id="IPR050663">
    <property type="entry name" value="Ankyrin-SOCS_Box"/>
</dbReference>
<evidence type="ECO:0000313" key="5">
    <source>
        <dbReference type="Proteomes" id="UP001217089"/>
    </source>
</evidence>
<dbReference type="InterPro" id="IPR002110">
    <property type="entry name" value="Ankyrin_rpt"/>
</dbReference>
<dbReference type="Pfam" id="PF12796">
    <property type="entry name" value="Ank_2"/>
    <property type="match status" value="2"/>
</dbReference>
<dbReference type="Gene3D" id="1.25.40.20">
    <property type="entry name" value="Ankyrin repeat-containing domain"/>
    <property type="match status" value="2"/>
</dbReference>
<keyword evidence="5" id="KW-1185">Reference proteome</keyword>
<feature type="non-terminal residue" evidence="4">
    <location>
        <position position="1"/>
    </location>
</feature>
<proteinExistence type="predicted"/>
<dbReference type="PROSITE" id="PS50297">
    <property type="entry name" value="ANK_REP_REGION"/>
    <property type="match status" value="4"/>
</dbReference>
<dbReference type="SMART" id="SM00248">
    <property type="entry name" value="ANK"/>
    <property type="match status" value="5"/>
</dbReference>
<evidence type="ECO:0000256" key="1">
    <source>
        <dbReference type="ARBA" id="ARBA00022737"/>
    </source>
</evidence>
<name>A0ABQ9EVD0_TEGGR</name>
<evidence type="ECO:0000256" key="2">
    <source>
        <dbReference type="ARBA" id="ARBA00023043"/>
    </source>
</evidence>
<dbReference type="PRINTS" id="PR01415">
    <property type="entry name" value="ANKYRIN"/>
</dbReference>
<feature type="repeat" description="ANK" evidence="3">
    <location>
        <begin position="133"/>
        <end position="165"/>
    </location>
</feature>
<feature type="repeat" description="ANK" evidence="3">
    <location>
        <begin position="99"/>
        <end position="131"/>
    </location>
</feature>
<dbReference type="SUPFAM" id="SSF48403">
    <property type="entry name" value="Ankyrin repeat"/>
    <property type="match status" value="1"/>
</dbReference>
<dbReference type="PANTHER" id="PTHR24193">
    <property type="entry name" value="ANKYRIN REPEAT PROTEIN"/>
    <property type="match status" value="1"/>
</dbReference>
<reference evidence="4 5" key="1">
    <citation type="submission" date="2022-12" db="EMBL/GenBank/DDBJ databases">
        <title>Chromosome-level genome of Tegillarca granosa.</title>
        <authorList>
            <person name="Kim J."/>
        </authorList>
    </citation>
    <scope>NUCLEOTIDE SEQUENCE [LARGE SCALE GENOMIC DNA]</scope>
    <source>
        <strain evidence="4">Teg-2019</strain>
        <tissue evidence="4">Adductor muscle</tissue>
    </source>
</reference>
<organism evidence="4 5">
    <name type="scientific">Tegillarca granosa</name>
    <name type="common">Malaysian cockle</name>
    <name type="synonym">Anadara granosa</name>
    <dbReference type="NCBI Taxonomy" id="220873"/>
    <lineage>
        <taxon>Eukaryota</taxon>
        <taxon>Metazoa</taxon>
        <taxon>Spiralia</taxon>
        <taxon>Lophotrochozoa</taxon>
        <taxon>Mollusca</taxon>
        <taxon>Bivalvia</taxon>
        <taxon>Autobranchia</taxon>
        <taxon>Pteriomorphia</taxon>
        <taxon>Arcoida</taxon>
        <taxon>Arcoidea</taxon>
        <taxon>Arcidae</taxon>
        <taxon>Tegillarca</taxon>
    </lineage>
</organism>
<protein>
    <submittedName>
        <fullName evidence="4">Uncharacterized protein</fullName>
    </submittedName>
</protein>
<dbReference type="PANTHER" id="PTHR24193:SF121">
    <property type="entry name" value="ADA2A-CONTAINING COMPLEX COMPONENT 3, ISOFORM D"/>
    <property type="match status" value="1"/>
</dbReference>
<feature type="repeat" description="ANK" evidence="3">
    <location>
        <begin position="66"/>
        <end position="98"/>
    </location>
</feature>
<dbReference type="Proteomes" id="UP001217089">
    <property type="component" value="Unassembled WGS sequence"/>
</dbReference>
<evidence type="ECO:0000256" key="3">
    <source>
        <dbReference type="PROSITE-ProRule" id="PRU00023"/>
    </source>
</evidence>
<dbReference type="EMBL" id="JARBDR010000657">
    <property type="protein sequence ID" value="KAJ8309138.1"/>
    <property type="molecule type" value="Genomic_DNA"/>
</dbReference>
<dbReference type="PROSITE" id="PS50088">
    <property type="entry name" value="ANK_REPEAT"/>
    <property type="match status" value="4"/>
</dbReference>
<comment type="caution">
    <text evidence="4">The sequence shown here is derived from an EMBL/GenBank/DDBJ whole genome shotgun (WGS) entry which is preliminary data.</text>
</comment>
<keyword evidence="2 3" id="KW-0040">ANK repeat</keyword>
<dbReference type="InterPro" id="IPR036770">
    <property type="entry name" value="Ankyrin_rpt-contain_sf"/>
</dbReference>
<gene>
    <name evidence="4" type="ORF">KUTeg_014012</name>
</gene>
<sequence>CLNSILDWEDQVLLVPEIHRLCHEGNLEEVKRHMKCITDVNKRILDGPKLIQTRSTFPKEFIGFFLGSTPLMFASQAGHEKIVKYLLSHGASVNLSDTLGITSFTWACLSNHVSVCKILLAAGADINTKESSFGMTPFLLAARSNHMNVVKWLSRHGANIHAKSIQDQTALHFAAINKNKKLIKFLTAKGLDINEQDSNGDTPLHLLVSHYEVDPENADDTWSIKEKQQLKNIFQLMKTNENFIIDIHRETNICDSSNTSLTDGWYAMKTLLDVGAKLDMKNNYGRTPLHSLVLNLPSAASSQGYVFTNKPVENKWRTVIF</sequence>
<accession>A0ABQ9EVD0</accession>